<dbReference type="PANTHER" id="PTHR23150:SF19">
    <property type="entry name" value="FORMYLGLYCINE-GENERATING ENZYME"/>
    <property type="match status" value="1"/>
</dbReference>
<sequence length="373" mass="42763">MKKIFIPLLFILCNVSLIHSQDILLKVVNQSTSTPISGAHISIFPKGSDLVKLRLKAITDDQGIALLPFDSLTLANSNLLLSHVSYKSKIIRSDSIDFFGKNLIQLDEHTRELGAVVVVFSEPYIQKVLIQVEKTSININGTARQVKGFLIQKNEVTVRQFREFIRETDYITEVEAQDLKVSVIELQNATNKYLTRFKTIKQEPFKKAKKKRFQGWERKFRLVEKSGINWRHDEFGELRSEAEMDFPVINITWMDAKSYAKWANMKLPTLEQWIASAQNSKKDGWHRKFSTGILKNVSTSPANRQGIQNLYGNVSEFLATPIILNGERYIQTTAFHSLASEYTKITETLLVQERSVLKDIIKYGFRCVKDSID</sequence>
<dbReference type="Proteomes" id="UP000095552">
    <property type="component" value="Unassembled WGS sequence"/>
</dbReference>
<dbReference type="InterPro" id="IPR042095">
    <property type="entry name" value="SUMF_sf"/>
</dbReference>
<dbReference type="EMBL" id="MDGQ01000002">
    <property type="protein sequence ID" value="OEK07454.1"/>
    <property type="molecule type" value="Genomic_DNA"/>
</dbReference>
<dbReference type="Gene3D" id="3.90.1580.10">
    <property type="entry name" value="paralog of FGE (formylglycine-generating enzyme)"/>
    <property type="match status" value="1"/>
</dbReference>
<organism evidence="2 3">
    <name type="scientific">Roseivirga misakiensis</name>
    <dbReference type="NCBI Taxonomy" id="1563681"/>
    <lineage>
        <taxon>Bacteria</taxon>
        <taxon>Pseudomonadati</taxon>
        <taxon>Bacteroidota</taxon>
        <taxon>Cytophagia</taxon>
        <taxon>Cytophagales</taxon>
        <taxon>Roseivirgaceae</taxon>
        <taxon>Roseivirga</taxon>
    </lineage>
</organism>
<dbReference type="RefSeq" id="WP_069833437.1">
    <property type="nucleotide sequence ID" value="NZ_MDGQ01000002.1"/>
</dbReference>
<dbReference type="InterPro" id="IPR005532">
    <property type="entry name" value="SUMF_dom"/>
</dbReference>
<dbReference type="STRING" id="1563681.BFP71_00150"/>
<dbReference type="GO" id="GO:0120147">
    <property type="term" value="F:formylglycine-generating oxidase activity"/>
    <property type="evidence" value="ECO:0007669"/>
    <property type="project" value="TreeGrafter"/>
</dbReference>
<dbReference type="OrthoDB" id="1491336at2"/>
<evidence type="ECO:0000313" key="2">
    <source>
        <dbReference type="EMBL" id="OEK07454.1"/>
    </source>
</evidence>
<accession>A0A1E5T7U3</accession>
<gene>
    <name evidence="2" type="ORF">BFP71_00150</name>
</gene>
<reference evidence="2 3" key="1">
    <citation type="submission" date="2016-08" db="EMBL/GenBank/DDBJ databases">
        <title>Draft genome of Fabibacter sp. strain SK-8.</title>
        <authorList>
            <person name="Wong S.-K."/>
            <person name="Hamasaki K."/>
            <person name="Yoshizawa S."/>
        </authorList>
    </citation>
    <scope>NUCLEOTIDE SEQUENCE [LARGE SCALE GENOMIC DNA]</scope>
    <source>
        <strain evidence="2 3">SK-8</strain>
    </source>
</reference>
<dbReference type="AlphaFoldDB" id="A0A1E5T7U3"/>
<feature type="domain" description="Sulfatase-modifying factor enzyme-like" evidence="1">
    <location>
        <begin position="144"/>
        <end position="320"/>
    </location>
</feature>
<name>A0A1E5T7U3_9BACT</name>
<evidence type="ECO:0000259" key="1">
    <source>
        <dbReference type="Pfam" id="PF03781"/>
    </source>
</evidence>
<dbReference type="InterPro" id="IPR016187">
    <property type="entry name" value="CTDL_fold"/>
</dbReference>
<dbReference type="SUPFAM" id="SSF56436">
    <property type="entry name" value="C-type lectin-like"/>
    <property type="match status" value="1"/>
</dbReference>
<protein>
    <recommendedName>
        <fullName evidence="1">Sulfatase-modifying factor enzyme-like domain-containing protein</fullName>
    </recommendedName>
</protein>
<proteinExistence type="predicted"/>
<keyword evidence="3" id="KW-1185">Reference proteome</keyword>
<evidence type="ECO:0000313" key="3">
    <source>
        <dbReference type="Proteomes" id="UP000095552"/>
    </source>
</evidence>
<dbReference type="Pfam" id="PF03781">
    <property type="entry name" value="FGE-sulfatase"/>
    <property type="match status" value="1"/>
</dbReference>
<comment type="caution">
    <text evidence="2">The sequence shown here is derived from an EMBL/GenBank/DDBJ whole genome shotgun (WGS) entry which is preliminary data.</text>
</comment>
<dbReference type="InterPro" id="IPR051043">
    <property type="entry name" value="Sulfatase_Mod_Factor_Kinase"/>
</dbReference>
<dbReference type="PANTHER" id="PTHR23150">
    <property type="entry name" value="SULFATASE MODIFYING FACTOR 1, 2"/>
    <property type="match status" value="1"/>
</dbReference>